<evidence type="ECO:0000256" key="5">
    <source>
        <dbReference type="ARBA" id="ARBA00022912"/>
    </source>
</evidence>
<gene>
    <name evidence="11" type="ORF">PHAECO_LOCUS6483</name>
</gene>
<evidence type="ECO:0000313" key="12">
    <source>
        <dbReference type="Proteomes" id="UP001153737"/>
    </source>
</evidence>
<feature type="domain" description="Tyrosine-protein phosphatase" evidence="8">
    <location>
        <begin position="1265"/>
        <end position="1325"/>
    </location>
</feature>
<dbReference type="InterPro" id="IPR036116">
    <property type="entry name" value="FN3_sf"/>
</dbReference>
<dbReference type="Gene3D" id="2.60.40.10">
    <property type="entry name" value="Immunoglobulins"/>
    <property type="match status" value="1"/>
</dbReference>
<feature type="domain" description="Tyrosine-protein phosphatase" evidence="8">
    <location>
        <begin position="1454"/>
        <end position="1717"/>
    </location>
</feature>
<dbReference type="InterPro" id="IPR003595">
    <property type="entry name" value="Tyr_Pase_cat"/>
</dbReference>
<dbReference type="EMBL" id="OU896708">
    <property type="protein sequence ID" value="CAG9818754.1"/>
    <property type="molecule type" value="Genomic_DNA"/>
</dbReference>
<dbReference type="SUPFAM" id="SSF52799">
    <property type="entry name" value="(Phosphotyrosine protein) phosphatases II"/>
    <property type="match status" value="2"/>
</dbReference>
<dbReference type="OrthoDB" id="6108687at2759"/>
<dbReference type="SMART" id="SM00194">
    <property type="entry name" value="PTPc"/>
    <property type="match status" value="2"/>
</dbReference>
<evidence type="ECO:0000259" key="8">
    <source>
        <dbReference type="PROSITE" id="PS50055"/>
    </source>
</evidence>
<dbReference type="GO" id="GO:0008045">
    <property type="term" value="P:motor neuron axon guidance"/>
    <property type="evidence" value="ECO:0007669"/>
    <property type="project" value="TreeGrafter"/>
</dbReference>
<evidence type="ECO:0000256" key="3">
    <source>
        <dbReference type="ARBA" id="ARBA00022729"/>
    </source>
</evidence>
<dbReference type="CDD" id="cd00063">
    <property type="entry name" value="FN3"/>
    <property type="match status" value="1"/>
</dbReference>
<dbReference type="GO" id="GO:0004725">
    <property type="term" value="F:protein tyrosine phosphatase activity"/>
    <property type="evidence" value="ECO:0007669"/>
    <property type="project" value="UniProtKB-EC"/>
</dbReference>
<proteinExistence type="predicted"/>
<evidence type="ECO:0000256" key="7">
    <source>
        <dbReference type="ARBA" id="ARBA00051722"/>
    </source>
</evidence>
<keyword evidence="3" id="KW-0732">Signal</keyword>
<evidence type="ECO:0000313" key="11">
    <source>
        <dbReference type="EMBL" id="CAG9818754.1"/>
    </source>
</evidence>
<dbReference type="Gene3D" id="3.90.190.10">
    <property type="entry name" value="Protein tyrosine phosphatase superfamily"/>
    <property type="match status" value="3"/>
</dbReference>
<name>A0A9N9SED3_PHACE</name>
<dbReference type="PANTHER" id="PTHR19134">
    <property type="entry name" value="RECEPTOR-TYPE TYROSINE-PROTEIN PHOSPHATASE"/>
    <property type="match status" value="1"/>
</dbReference>
<dbReference type="PROSITE" id="PS50056">
    <property type="entry name" value="TYR_PHOSPHATASE_2"/>
    <property type="match status" value="2"/>
</dbReference>
<sequence>MGTYIPPLEVTVGQRMEPRRTLLGFNLVPAPCTMQVIPIAEVFQNFFSMPGILKDILEHLDYLKHSTGDIENIMQGRVWRDIMAKEGDGDHLNLPLILFYDDFEVGNPLGSHATVHKLGGVYLSLPFLPGHYVSQLDNIFIIALFHASDRVDFGNNMVFQKVIEVLNNLRNNGINVTTDAYTGTIKFHVACITGDNLGLNGILGFVESFVANHFCRICSAHREETKYMLYEDKVLLRSPESYGRDVFLGNYSETGIKERCVFLNSLDGFQLFEHVSVDLLHDFLEGACRYVMSYVVQFLVQESKLVPLNIMQSKIASFNYGPDSGSKPTNCLIVDGSTLKLKTSAAEMMTLVRYFGILVGYYVPNDCEVWDLYIYLRRILDRLVNPRVSNESSQQLQFWVAGLNELYIKLTQSALKPKFHFLVHYPEMLLKFGPLTQIWTMRFEGKHRASKITARSSSSRVNICKTIAIKNQLALNDILINNRFFSKMICGKKIKIEANALPSNFTQEKLDLLDKYLYSDSKGTDQLGPSIQLQQNTLCISMFMALCDTCSLTLTIKNRNEILLRETFNTTNEVWKPIKVIYDNSKLKGEELFMYPTRIQNAPDTDQGMWALDDVRLCNKDEYRYLKSEERNTPCQTIAIQEETLLNTDGNDEIKTHGIKCPENSFGKRCIPCAIFGMDYCSDFEYCEYIDGHKECHCTPGFEESCSKECKPGTYGHGCQEICSPYCSDTRCRHIDGYCMKGCKYPFTGKNCEIPPEPFFVHQPIVSDITFSSTQVKMENFEVVGYDDRYPSYFFQYIEDPNQSPNEEQSSSKNDQNSWIRVGDEFTINETKFVLIKNLKPDTYYRVRAVMNINKNGRKLKEDKDFVKSTRWKTSCNEISDSDIKIEPHNITASVTVQIEAKNKGIDQYGKRSNGITVAIKAEAPQPPYQVHLSWKENNDLNISWYHPNVTNGLLKSFEVQLKPANQKEITSYYRLPSQENYKLVYFSMIEAASLEMCTKYKVAIRSHNEHFPSILTPSYDIITPPALPADIPKENIQYNSTNTTITIRIEFRVYEDRFHNENIYVIVSKYGETEDLLEFTKSLQDGREPVLQKSKVVLKSKGMDYPSIFVIGEQFMNSTSLSNPPLEPGTNYSVAFIFVNECYNVRRLKMIQEYMKTIGDEYKDDVRLWALILLMFIPLSAFGFWYIKHKPQYVETTVGQERDSHVYEEPLNVQIYEIPSRLNAVIPKESVPTYLKVLRTKYSKKIKLVDFVDYVKVAVDSMELENQHDLFPRGLFQKCERGSLTQNKSKNRYQNIIAYDHTRVELEEIPGDEYSDYINANYIDLEQLHFTSWPDHGVPLYPQTLAPFLQRMLRIPYNPPSPILVHCSAGVGRTGIIILCDICLRMAAGENAMDFLAYLEILQEQRPSMLENAEQYTFAHLVVLECLFSMRTAVPCSKDMEHLVDMVLQNNGVAQQMKYLEETQWQDSIMETIMKRGTNISIHAEKNRSQEIVPERYRVFLASYPANDPKSSYINAVLVDGFRNPGRYIVTQQPMPNTLGDFWRLVIERGCSVIINLNSVNPRDKSLCKFWPTEGDDMTPVDFLIIRHVTTKEFECYKIVTVLVEVDDSMEEFSVDIISMKGWKPGQLLPINMEEFLVFRDAADAISRNSKNVIVTCYDGATASGLYLAMSFLIERMKLEQECDVCLAVRSIRHSRKHFVTTEEQYEYLFRASLTFINGFQSYANFD</sequence>
<dbReference type="EC" id="3.1.3.48" evidence="2"/>
<dbReference type="InterPro" id="IPR000242">
    <property type="entry name" value="PTP_cat"/>
</dbReference>
<reference evidence="11" key="2">
    <citation type="submission" date="2022-10" db="EMBL/GenBank/DDBJ databases">
        <authorList>
            <consortium name="ENA_rothamsted_submissions"/>
            <consortium name="culmorum"/>
            <person name="King R."/>
        </authorList>
    </citation>
    <scope>NUCLEOTIDE SEQUENCE</scope>
</reference>
<feature type="domain" description="Tyrosine-protein phosphatase" evidence="8">
    <location>
        <begin position="1326"/>
        <end position="1427"/>
    </location>
</feature>
<dbReference type="Pfam" id="PF00102">
    <property type="entry name" value="Y_phosphatase"/>
    <property type="match status" value="3"/>
</dbReference>
<dbReference type="SUPFAM" id="SSF49265">
    <property type="entry name" value="Fibronectin type III"/>
    <property type="match status" value="1"/>
</dbReference>
<dbReference type="GO" id="GO:0016020">
    <property type="term" value="C:membrane"/>
    <property type="evidence" value="ECO:0007669"/>
    <property type="project" value="UniProtKB-SubCell"/>
</dbReference>
<feature type="domain" description="Tyrosine specific protein phosphatases" evidence="9">
    <location>
        <begin position="1635"/>
        <end position="1708"/>
    </location>
</feature>
<keyword evidence="6" id="KW-0472">Membrane</keyword>
<organism evidence="11 12">
    <name type="scientific">Phaedon cochleariae</name>
    <name type="common">Mustard beetle</name>
    <dbReference type="NCBI Taxonomy" id="80249"/>
    <lineage>
        <taxon>Eukaryota</taxon>
        <taxon>Metazoa</taxon>
        <taxon>Ecdysozoa</taxon>
        <taxon>Arthropoda</taxon>
        <taxon>Hexapoda</taxon>
        <taxon>Insecta</taxon>
        <taxon>Pterygota</taxon>
        <taxon>Neoptera</taxon>
        <taxon>Endopterygota</taxon>
        <taxon>Coleoptera</taxon>
        <taxon>Polyphaga</taxon>
        <taxon>Cucujiformia</taxon>
        <taxon>Chrysomeloidea</taxon>
        <taxon>Chrysomelidae</taxon>
        <taxon>Chrysomelinae</taxon>
        <taxon>Chrysomelini</taxon>
        <taxon>Phaedon</taxon>
    </lineage>
</organism>
<evidence type="ECO:0000256" key="6">
    <source>
        <dbReference type="ARBA" id="ARBA00023136"/>
    </source>
</evidence>
<dbReference type="PROSITE" id="PS50055">
    <property type="entry name" value="TYR_PHOSPHATASE_PTP"/>
    <property type="match status" value="3"/>
</dbReference>
<dbReference type="InterPro" id="IPR029021">
    <property type="entry name" value="Prot-tyrosine_phosphatase-like"/>
</dbReference>
<dbReference type="FunFam" id="3.90.190.10:FF:000102">
    <property type="entry name" value="Receptor-type tyrosine-protein phosphatase"/>
    <property type="match status" value="1"/>
</dbReference>
<dbReference type="InterPro" id="IPR016130">
    <property type="entry name" value="Tyr_Pase_AS"/>
</dbReference>
<comment type="subcellular location">
    <subcellularLocation>
        <location evidence="1">Membrane</location>
        <topology evidence="1">Single-pass membrane protein</topology>
    </subcellularLocation>
</comment>
<evidence type="ECO:0000259" key="9">
    <source>
        <dbReference type="PROSITE" id="PS50056"/>
    </source>
</evidence>
<keyword evidence="12" id="KW-1185">Reference proteome</keyword>
<keyword evidence="4" id="KW-0378">Hydrolase</keyword>
<keyword evidence="5" id="KW-0904">Protein phosphatase</keyword>
<evidence type="ECO:0000259" key="10">
    <source>
        <dbReference type="PROSITE" id="PS50853"/>
    </source>
</evidence>
<dbReference type="InterPro" id="IPR013783">
    <property type="entry name" value="Ig-like_fold"/>
</dbReference>
<dbReference type="CDD" id="cd00047">
    <property type="entry name" value="PTPc"/>
    <property type="match status" value="1"/>
</dbReference>
<evidence type="ECO:0000256" key="2">
    <source>
        <dbReference type="ARBA" id="ARBA00013064"/>
    </source>
</evidence>
<evidence type="ECO:0000256" key="1">
    <source>
        <dbReference type="ARBA" id="ARBA00004167"/>
    </source>
</evidence>
<dbReference type="PROSITE" id="PS50853">
    <property type="entry name" value="FN3"/>
    <property type="match status" value="1"/>
</dbReference>
<dbReference type="InterPro" id="IPR003961">
    <property type="entry name" value="FN3_dom"/>
</dbReference>
<comment type="catalytic activity">
    <reaction evidence="7">
        <text>O-phospho-L-tyrosyl-[protein] + H2O = L-tyrosyl-[protein] + phosphate</text>
        <dbReference type="Rhea" id="RHEA:10684"/>
        <dbReference type="Rhea" id="RHEA-COMP:10136"/>
        <dbReference type="Rhea" id="RHEA-COMP:20101"/>
        <dbReference type="ChEBI" id="CHEBI:15377"/>
        <dbReference type="ChEBI" id="CHEBI:43474"/>
        <dbReference type="ChEBI" id="CHEBI:46858"/>
        <dbReference type="ChEBI" id="CHEBI:61978"/>
        <dbReference type="EC" id="3.1.3.48"/>
    </reaction>
</comment>
<dbReference type="PROSITE" id="PS00383">
    <property type="entry name" value="TYR_PHOSPHATASE_1"/>
    <property type="match status" value="1"/>
</dbReference>
<dbReference type="InterPro" id="IPR050348">
    <property type="entry name" value="Protein-Tyr_Phosphatase"/>
</dbReference>
<feature type="domain" description="Fibronectin type-III" evidence="10">
    <location>
        <begin position="927"/>
        <end position="1027"/>
    </location>
</feature>
<dbReference type="PANTHER" id="PTHR19134:SF561">
    <property type="entry name" value="PROTEIN TYROSINE PHOSPHATASE 36E, ISOFORM A"/>
    <property type="match status" value="1"/>
</dbReference>
<feature type="domain" description="Tyrosine specific protein phosphatases" evidence="9">
    <location>
        <begin position="1344"/>
        <end position="1418"/>
    </location>
</feature>
<evidence type="ECO:0000256" key="4">
    <source>
        <dbReference type="ARBA" id="ARBA00022801"/>
    </source>
</evidence>
<dbReference type="InterPro" id="IPR000387">
    <property type="entry name" value="Tyr_Pase_dom"/>
</dbReference>
<accession>A0A9N9SED3</accession>
<reference evidence="11" key="1">
    <citation type="submission" date="2022-01" db="EMBL/GenBank/DDBJ databases">
        <authorList>
            <person name="King R."/>
        </authorList>
    </citation>
    <scope>NUCLEOTIDE SEQUENCE</scope>
</reference>
<dbReference type="SMART" id="SM00404">
    <property type="entry name" value="PTPc_motif"/>
    <property type="match status" value="2"/>
</dbReference>
<dbReference type="Proteomes" id="UP001153737">
    <property type="component" value="Chromosome 2"/>
</dbReference>
<protein>
    <recommendedName>
        <fullName evidence="2">protein-tyrosine-phosphatase</fullName>
        <ecNumber evidence="2">3.1.3.48</ecNumber>
    </recommendedName>
</protein>